<organism evidence="1 2">
    <name type="scientific">Microlunatus soli</name>
    <dbReference type="NCBI Taxonomy" id="630515"/>
    <lineage>
        <taxon>Bacteria</taxon>
        <taxon>Bacillati</taxon>
        <taxon>Actinomycetota</taxon>
        <taxon>Actinomycetes</taxon>
        <taxon>Propionibacteriales</taxon>
        <taxon>Propionibacteriaceae</taxon>
        <taxon>Microlunatus</taxon>
    </lineage>
</organism>
<dbReference type="InterPro" id="IPR021784">
    <property type="entry name" value="DUF3349"/>
</dbReference>
<dbReference type="RefSeq" id="WP_091529743.1">
    <property type="nucleotide sequence ID" value="NZ_LT629772.1"/>
</dbReference>
<dbReference type="Gene3D" id="1.10.10.2390">
    <property type="match status" value="1"/>
</dbReference>
<sequence>MATNTPQTDERGTSVVRRVLGWLTAGYPDGIPPTDRFAVVALLKRRLTDDQVREIVGELTAQGSAALANGVIGQDEIEELIRRVLDEQPSASDIQRVSAHLTAGGWPLADELDVPTEDSAGGDRP</sequence>
<dbReference type="OrthoDB" id="4350726at2"/>
<reference evidence="1 2" key="1">
    <citation type="submission" date="2016-10" db="EMBL/GenBank/DDBJ databases">
        <authorList>
            <person name="de Groot N.N."/>
        </authorList>
    </citation>
    <scope>NUCLEOTIDE SEQUENCE [LARGE SCALE GENOMIC DNA]</scope>
    <source>
        <strain evidence="1 2">DSM 21800</strain>
    </source>
</reference>
<dbReference type="Pfam" id="PF11829">
    <property type="entry name" value="DUF3349"/>
    <property type="match status" value="1"/>
</dbReference>
<gene>
    <name evidence="1" type="ORF">SAMN04489812_5535</name>
</gene>
<evidence type="ECO:0000313" key="2">
    <source>
        <dbReference type="Proteomes" id="UP000199103"/>
    </source>
</evidence>
<dbReference type="EMBL" id="LT629772">
    <property type="protein sequence ID" value="SDT38574.1"/>
    <property type="molecule type" value="Genomic_DNA"/>
</dbReference>
<keyword evidence="2" id="KW-1185">Reference proteome</keyword>
<name>A0A1H1ZXY1_9ACTN</name>
<dbReference type="STRING" id="630515.SAMN04489812_5535"/>
<evidence type="ECO:0000313" key="1">
    <source>
        <dbReference type="EMBL" id="SDT38574.1"/>
    </source>
</evidence>
<accession>A0A1H1ZXY1</accession>
<dbReference type="Proteomes" id="UP000199103">
    <property type="component" value="Chromosome I"/>
</dbReference>
<dbReference type="Gene3D" id="6.10.140.2080">
    <property type="match status" value="1"/>
</dbReference>
<protein>
    <recommendedName>
        <fullName evidence="3">DUF3349 domain-containing protein</fullName>
    </recommendedName>
</protein>
<proteinExistence type="predicted"/>
<evidence type="ECO:0008006" key="3">
    <source>
        <dbReference type="Google" id="ProtNLM"/>
    </source>
</evidence>
<dbReference type="AlphaFoldDB" id="A0A1H1ZXY1"/>